<accession>A0A2P6N4K5</accession>
<proteinExistence type="predicted"/>
<sequence length="105" mass="11570">MDKDTSIADLRLMSVAIEVWKRDERSRAEDKVASAEEALMETRLNEVESIPRALLGKKVIELASRFTGHCTVTLTLSKVTLDAQNKSATLVVFEGLFSGGIDEES</sequence>
<keyword evidence="2" id="KW-1185">Reference proteome</keyword>
<organism evidence="1 2">
    <name type="scientific">Planoprotostelium fungivorum</name>
    <dbReference type="NCBI Taxonomy" id="1890364"/>
    <lineage>
        <taxon>Eukaryota</taxon>
        <taxon>Amoebozoa</taxon>
        <taxon>Evosea</taxon>
        <taxon>Variosea</taxon>
        <taxon>Cavosteliida</taxon>
        <taxon>Cavosteliaceae</taxon>
        <taxon>Planoprotostelium</taxon>
    </lineage>
</organism>
<gene>
    <name evidence="1" type="ORF">PROFUN_01047</name>
</gene>
<reference evidence="1 2" key="1">
    <citation type="journal article" date="2018" name="Genome Biol. Evol.">
        <title>Multiple Roots of Fruiting Body Formation in Amoebozoa.</title>
        <authorList>
            <person name="Hillmann F."/>
            <person name="Forbes G."/>
            <person name="Novohradska S."/>
            <person name="Ferling I."/>
            <person name="Riege K."/>
            <person name="Groth M."/>
            <person name="Westermann M."/>
            <person name="Marz M."/>
            <person name="Spaller T."/>
            <person name="Winckler T."/>
            <person name="Schaap P."/>
            <person name="Glockner G."/>
        </authorList>
    </citation>
    <scope>NUCLEOTIDE SEQUENCE [LARGE SCALE GENOMIC DNA]</scope>
    <source>
        <strain evidence="1 2">Jena</strain>
    </source>
</reference>
<evidence type="ECO:0000313" key="1">
    <source>
        <dbReference type="EMBL" id="PRP78874.1"/>
    </source>
</evidence>
<evidence type="ECO:0000313" key="2">
    <source>
        <dbReference type="Proteomes" id="UP000241769"/>
    </source>
</evidence>
<dbReference type="InParanoid" id="A0A2P6N4K5"/>
<dbReference type="AlphaFoldDB" id="A0A2P6N4K5"/>
<protein>
    <submittedName>
        <fullName evidence="1">Uncharacterized protein</fullName>
    </submittedName>
</protein>
<dbReference type="EMBL" id="MDYQ01000207">
    <property type="protein sequence ID" value="PRP78874.1"/>
    <property type="molecule type" value="Genomic_DNA"/>
</dbReference>
<dbReference type="Proteomes" id="UP000241769">
    <property type="component" value="Unassembled WGS sequence"/>
</dbReference>
<comment type="caution">
    <text evidence="1">The sequence shown here is derived from an EMBL/GenBank/DDBJ whole genome shotgun (WGS) entry which is preliminary data.</text>
</comment>
<name>A0A2P6N4K5_9EUKA</name>